<proteinExistence type="predicted"/>
<name>A0A5B0G535_9BURK</name>
<dbReference type="EMBL" id="VTUZ01000072">
    <property type="protein sequence ID" value="KAA0997818.1"/>
    <property type="molecule type" value="Genomic_DNA"/>
</dbReference>
<dbReference type="AlphaFoldDB" id="A0A5B0G535"/>
<organism evidence="1 2">
    <name type="scientific">Paraburkholderia panacisoli</name>
    <dbReference type="NCBI Taxonomy" id="2603818"/>
    <lineage>
        <taxon>Bacteria</taxon>
        <taxon>Pseudomonadati</taxon>
        <taxon>Pseudomonadota</taxon>
        <taxon>Betaproteobacteria</taxon>
        <taxon>Burkholderiales</taxon>
        <taxon>Burkholderiaceae</taxon>
        <taxon>Paraburkholderia</taxon>
    </lineage>
</organism>
<evidence type="ECO:0000313" key="1">
    <source>
        <dbReference type="EMBL" id="KAA0997818.1"/>
    </source>
</evidence>
<sequence length="88" mass="9742">MTTHVFHEFPQDEQEDVTAAAAAEGFDIGEFTISDEELYPPRKTVGPIRRQVTVTRLINNTSKVYDAGHGTVWTVEFEQDLASGAFGP</sequence>
<reference evidence="1 2" key="1">
    <citation type="submission" date="2019-08" db="EMBL/GenBank/DDBJ databases">
        <title>Paraburkholderia sp. DCY113.</title>
        <authorList>
            <person name="Kang J."/>
        </authorList>
    </citation>
    <scope>NUCLEOTIDE SEQUENCE [LARGE SCALE GENOMIC DNA]</scope>
    <source>
        <strain evidence="1 2">DCY113</strain>
    </source>
</reference>
<evidence type="ECO:0000313" key="2">
    <source>
        <dbReference type="Proteomes" id="UP000325273"/>
    </source>
</evidence>
<protein>
    <submittedName>
        <fullName evidence="1">Uncharacterized protein</fullName>
    </submittedName>
</protein>
<dbReference type="RefSeq" id="WP_149676447.1">
    <property type="nucleotide sequence ID" value="NZ_VTUZ01000072.1"/>
</dbReference>
<gene>
    <name evidence="1" type="ORF">FVF58_47515</name>
</gene>
<comment type="caution">
    <text evidence="1">The sequence shown here is derived from an EMBL/GenBank/DDBJ whole genome shotgun (WGS) entry which is preliminary data.</text>
</comment>
<keyword evidence="2" id="KW-1185">Reference proteome</keyword>
<accession>A0A5B0G535</accession>
<dbReference type="Proteomes" id="UP000325273">
    <property type="component" value="Unassembled WGS sequence"/>
</dbReference>